<dbReference type="GO" id="GO:1902600">
    <property type="term" value="P:proton transmembrane transport"/>
    <property type="evidence" value="ECO:0007669"/>
    <property type="project" value="InterPro"/>
</dbReference>
<dbReference type="PANTHER" id="PTHR32507">
    <property type="entry name" value="NA(+)/H(+) ANTIPORTER 1"/>
    <property type="match status" value="1"/>
</dbReference>
<dbReference type="Gene3D" id="3.30.70.1450">
    <property type="entry name" value="Regulator of K+ conductance, C-terminal domain"/>
    <property type="match status" value="2"/>
</dbReference>
<accession>A0A1Y3U615</accession>
<comment type="caution">
    <text evidence="11">The sequence shown here is derived from an EMBL/GenBank/DDBJ whole genome shotgun (WGS) entry which is preliminary data.</text>
</comment>
<dbReference type="PROSITE" id="PS51202">
    <property type="entry name" value="RCK_C"/>
    <property type="match status" value="1"/>
</dbReference>
<organism evidence="11 12">
    <name type="scientific">Anaerotignum lactatifermentans</name>
    <dbReference type="NCBI Taxonomy" id="160404"/>
    <lineage>
        <taxon>Bacteria</taxon>
        <taxon>Bacillati</taxon>
        <taxon>Bacillota</taxon>
        <taxon>Clostridia</taxon>
        <taxon>Lachnospirales</taxon>
        <taxon>Anaerotignaceae</taxon>
        <taxon>Anaerotignum</taxon>
    </lineage>
</organism>
<dbReference type="GO" id="GO:0006813">
    <property type="term" value="P:potassium ion transport"/>
    <property type="evidence" value="ECO:0007669"/>
    <property type="project" value="InterPro"/>
</dbReference>
<dbReference type="EMBL" id="NFHM01000011">
    <property type="protein sequence ID" value="OUN42658.1"/>
    <property type="molecule type" value="Genomic_DNA"/>
</dbReference>
<dbReference type="PANTHER" id="PTHR32507:SF7">
    <property type="entry name" value="K(+)_H(+) ANTIPORTER NHAP2"/>
    <property type="match status" value="1"/>
</dbReference>
<feature type="transmembrane region" description="Helical" evidence="9">
    <location>
        <begin position="291"/>
        <end position="316"/>
    </location>
</feature>
<gene>
    <name evidence="11" type="ORF">B5G26_08465</name>
</gene>
<feature type="transmembrane region" description="Helical" evidence="9">
    <location>
        <begin position="328"/>
        <end position="351"/>
    </location>
</feature>
<dbReference type="NCBIfam" id="NF003715">
    <property type="entry name" value="PRK05326.1-2"/>
    <property type="match status" value="1"/>
</dbReference>
<dbReference type="InterPro" id="IPR006037">
    <property type="entry name" value="RCK_C"/>
</dbReference>
<dbReference type="SUPFAM" id="SSF116726">
    <property type="entry name" value="TrkA C-terminal domain-like"/>
    <property type="match status" value="2"/>
</dbReference>
<evidence type="ECO:0000256" key="4">
    <source>
        <dbReference type="ARBA" id="ARBA00022475"/>
    </source>
</evidence>
<dbReference type="InterPro" id="IPR006153">
    <property type="entry name" value="Cation/H_exchanger_TM"/>
</dbReference>
<dbReference type="Pfam" id="PF00999">
    <property type="entry name" value="Na_H_Exchanger"/>
    <property type="match status" value="1"/>
</dbReference>
<reference evidence="12" key="1">
    <citation type="submission" date="2017-04" db="EMBL/GenBank/DDBJ databases">
        <title>Function of individual gut microbiota members based on whole genome sequencing of pure cultures obtained from chicken caecum.</title>
        <authorList>
            <person name="Medvecky M."/>
            <person name="Cejkova D."/>
            <person name="Polansky O."/>
            <person name="Karasova D."/>
            <person name="Kubasova T."/>
            <person name="Cizek A."/>
            <person name="Rychlik I."/>
        </authorList>
    </citation>
    <scope>NUCLEOTIDE SEQUENCE [LARGE SCALE GENOMIC DNA]</scope>
    <source>
        <strain evidence="12">An75</strain>
    </source>
</reference>
<evidence type="ECO:0000256" key="6">
    <source>
        <dbReference type="ARBA" id="ARBA00022989"/>
    </source>
</evidence>
<dbReference type="AlphaFoldDB" id="A0A1Y3U615"/>
<proteinExistence type="predicted"/>
<keyword evidence="7" id="KW-0406">Ion transport</keyword>
<evidence type="ECO:0000256" key="9">
    <source>
        <dbReference type="SAM" id="Phobius"/>
    </source>
</evidence>
<evidence type="ECO:0000256" key="7">
    <source>
        <dbReference type="ARBA" id="ARBA00023065"/>
    </source>
</evidence>
<keyword evidence="8 9" id="KW-0472">Membrane</keyword>
<feature type="transmembrane region" description="Helical" evidence="9">
    <location>
        <begin position="30"/>
        <end position="49"/>
    </location>
</feature>
<sequence length="529" mass="57584">MNEILLLTGIVIIICILVHRLTFRLGVPSLLAFLALGMCFGVDGILHISFNNYHISEVICSVSLIFIMFYGGFGTNFEEARSVAVKSTLLSTLGVLFTAGLVGVFAHFVLHLPWTESMLIGSVISSTDAASVFSILRSKKLNLKDHTASMLEMESGSNDPMSYMLTLLWITILTGDQVSVPLLVLRQLAIGSILGLLLGKGAVFVLNRCNFYIDQGNTIFLLAVSALAYALPSALGGNGYLSVYLCGIVMGNSYLPHKRDLVLTFDVLTGIAQMVIFFLLGLLVTPSQLPAVFLPSVLIMAFLTLVARPLSVTAVLAPFRSSKEQIGLVSWSGLRGAASIVFAIQAVLSGAPMEYNLFNLVFCIVLLSISLQGTLLAPMAHKLNMIDEKADVRRTFNDYQAESDITFSKISISPHHPWVDHSLKDVPLPPELLVTLILRNGVSLVPNGSTVLQAGDLLVLAGHEFEDRENLTLYEISIDKTHKWKDKSLRELSLPKGTLIVMIQNEKGTVIPDGNTVIHGEDTLVIARF</sequence>
<dbReference type="GO" id="GO:0015297">
    <property type="term" value="F:antiporter activity"/>
    <property type="evidence" value="ECO:0007669"/>
    <property type="project" value="UniProtKB-KW"/>
</dbReference>
<feature type="transmembrane region" description="Helical" evidence="9">
    <location>
        <begin position="357"/>
        <end position="377"/>
    </location>
</feature>
<dbReference type="InterPro" id="IPR036721">
    <property type="entry name" value="RCK_C_sf"/>
</dbReference>
<keyword evidence="4" id="KW-1003">Cell membrane</keyword>
<feature type="domain" description="RCK C-terminal" evidence="10">
    <location>
        <begin position="394"/>
        <end position="477"/>
    </location>
</feature>
<evidence type="ECO:0000256" key="1">
    <source>
        <dbReference type="ARBA" id="ARBA00004651"/>
    </source>
</evidence>
<feature type="transmembrane region" description="Helical" evidence="9">
    <location>
        <begin position="180"/>
        <end position="199"/>
    </location>
</feature>
<dbReference type="NCBIfam" id="NF003716">
    <property type="entry name" value="PRK05326.1-3"/>
    <property type="match status" value="1"/>
</dbReference>
<evidence type="ECO:0000256" key="2">
    <source>
        <dbReference type="ARBA" id="ARBA00022448"/>
    </source>
</evidence>
<protein>
    <submittedName>
        <fullName evidence="11">K+/H+ antiporter</fullName>
    </submittedName>
</protein>
<feature type="transmembrane region" description="Helical" evidence="9">
    <location>
        <begin position="211"/>
        <end position="231"/>
    </location>
</feature>
<evidence type="ECO:0000313" key="11">
    <source>
        <dbReference type="EMBL" id="OUN42658.1"/>
    </source>
</evidence>
<dbReference type="InterPro" id="IPR038770">
    <property type="entry name" value="Na+/solute_symporter_sf"/>
</dbReference>
<feature type="transmembrane region" description="Helical" evidence="9">
    <location>
        <begin position="89"/>
        <end position="112"/>
    </location>
</feature>
<evidence type="ECO:0000313" key="12">
    <source>
        <dbReference type="Proteomes" id="UP000195455"/>
    </source>
</evidence>
<dbReference type="GO" id="GO:0005886">
    <property type="term" value="C:plasma membrane"/>
    <property type="evidence" value="ECO:0007669"/>
    <property type="project" value="UniProtKB-SubCell"/>
</dbReference>
<dbReference type="Proteomes" id="UP000195455">
    <property type="component" value="Unassembled WGS sequence"/>
</dbReference>
<feature type="transmembrane region" description="Helical" evidence="9">
    <location>
        <begin position="262"/>
        <end position="285"/>
    </location>
</feature>
<evidence type="ECO:0000259" key="10">
    <source>
        <dbReference type="PROSITE" id="PS51202"/>
    </source>
</evidence>
<keyword evidence="5 9" id="KW-0812">Transmembrane</keyword>
<keyword evidence="6 9" id="KW-1133">Transmembrane helix</keyword>
<name>A0A1Y3U615_9FIRM</name>
<dbReference type="GO" id="GO:0008324">
    <property type="term" value="F:monoatomic cation transmembrane transporter activity"/>
    <property type="evidence" value="ECO:0007669"/>
    <property type="project" value="InterPro"/>
</dbReference>
<keyword evidence="3" id="KW-0050">Antiport</keyword>
<dbReference type="Pfam" id="PF02080">
    <property type="entry name" value="TrkA_C"/>
    <property type="match status" value="2"/>
</dbReference>
<evidence type="ECO:0000256" key="3">
    <source>
        <dbReference type="ARBA" id="ARBA00022449"/>
    </source>
</evidence>
<dbReference type="RefSeq" id="WP_087989337.1">
    <property type="nucleotide sequence ID" value="NZ_NFHM01000011.1"/>
</dbReference>
<comment type="subcellular location">
    <subcellularLocation>
        <location evidence="1">Cell membrane</location>
        <topology evidence="1">Multi-pass membrane protein</topology>
    </subcellularLocation>
</comment>
<evidence type="ECO:0000256" key="8">
    <source>
        <dbReference type="ARBA" id="ARBA00023136"/>
    </source>
</evidence>
<feature type="transmembrane region" description="Helical" evidence="9">
    <location>
        <begin position="6"/>
        <end position="23"/>
    </location>
</feature>
<feature type="transmembrane region" description="Helical" evidence="9">
    <location>
        <begin position="55"/>
        <end position="77"/>
    </location>
</feature>
<dbReference type="Gene3D" id="1.20.1530.20">
    <property type="match status" value="1"/>
</dbReference>
<evidence type="ECO:0000256" key="5">
    <source>
        <dbReference type="ARBA" id="ARBA00022692"/>
    </source>
</evidence>
<keyword evidence="2" id="KW-0813">Transport</keyword>